<dbReference type="Proteomes" id="UP000636709">
    <property type="component" value="Unassembled WGS sequence"/>
</dbReference>
<reference evidence="4" key="1">
    <citation type="submission" date="2020-07" db="EMBL/GenBank/DDBJ databases">
        <title>Genome sequence and genetic diversity analysis of an under-domesticated orphan crop, white fonio (Digitaria exilis).</title>
        <authorList>
            <person name="Bennetzen J.L."/>
            <person name="Chen S."/>
            <person name="Ma X."/>
            <person name="Wang X."/>
            <person name="Yssel A.E.J."/>
            <person name="Chaluvadi S.R."/>
            <person name="Johnson M."/>
            <person name="Gangashetty P."/>
            <person name="Hamidou F."/>
            <person name="Sanogo M.D."/>
            <person name="Zwaenepoel A."/>
            <person name="Wallace J."/>
            <person name="Van De Peer Y."/>
            <person name="Van Deynze A."/>
        </authorList>
    </citation>
    <scope>NUCLEOTIDE SEQUENCE</scope>
    <source>
        <tissue evidence="4">Leaves</tissue>
    </source>
</reference>
<evidence type="ECO:0000313" key="4">
    <source>
        <dbReference type="EMBL" id="KAF8712880.1"/>
    </source>
</evidence>
<keyword evidence="2" id="KW-0812">Transmembrane</keyword>
<accession>A0A835C032</accession>
<evidence type="ECO:0000256" key="1">
    <source>
        <dbReference type="SAM" id="MobiDB-lite"/>
    </source>
</evidence>
<gene>
    <name evidence="4" type="ORF">HU200_028657</name>
</gene>
<evidence type="ECO:0000256" key="2">
    <source>
        <dbReference type="SAM" id="Phobius"/>
    </source>
</evidence>
<dbReference type="OrthoDB" id="674692at2759"/>
<feature type="transmembrane region" description="Helical" evidence="2">
    <location>
        <begin position="16"/>
        <end position="36"/>
    </location>
</feature>
<feature type="transmembrane region" description="Helical" evidence="2">
    <location>
        <begin position="249"/>
        <end position="271"/>
    </location>
</feature>
<evidence type="ECO:0000259" key="3">
    <source>
        <dbReference type="Pfam" id="PF13968"/>
    </source>
</evidence>
<name>A0A835C032_9POAL</name>
<dbReference type="EMBL" id="JACEFO010001742">
    <property type="protein sequence ID" value="KAF8712880.1"/>
    <property type="molecule type" value="Genomic_DNA"/>
</dbReference>
<organism evidence="4 5">
    <name type="scientific">Digitaria exilis</name>
    <dbReference type="NCBI Taxonomy" id="1010633"/>
    <lineage>
        <taxon>Eukaryota</taxon>
        <taxon>Viridiplantae</taxon>
        <taxon>Streptophyta</taxon>
        <taxon>Embryophyta</taxon>
        <taxon>Tracheophyta</taxon>
        <taxon>Spermatophyta</taxon>
        <taxon>Magnoliopsida</taxon>
        <taxon>Liliopsida</taxon>
        <taxon>Poales</taxon>
        <taxon>Poaceae</taxon>
        <taxon>PACMAD clade</taxon>
        <taxon>Panicoideae</taxon>
        <taxon>Panicodae</taxon>
        <taxon>Paniceae</taxon>
        <taxon>Anthephorinae</taxon>
        <taxon>Digitaria</taxon>
    </lineage>
</organism>
<protein>
    <recommendedName>
        <fullName evidence="3">DUF4220 domain-containing protein</fullName>
    </recommendedName>
</protein>
<feature type="transmembrane region" description="Helical" evidence="2">
    <location>
        <begin position="48"/>
        <end position="68"/>
    </location>
</feature>
<feature type="region of interest" description="Disordered" evidence="1">
    <location>
        <begin position="725"/>
        <end position="752"/>
    </location>
</feature>
<sequence length="752" mass="85556">MADGVGGLLRLWTESGIQILVLLSLALQVLLLIFGGMRRRGLSAWQSAVLWFVYLLADSTAIYALGHLSVTTEHRQLQAFWAPFLLLHLGGPHNITAYSLEDNRLWLRHLQVLVVQALGAAYVLYKYMVGSGTALLMLASVFMFIVGLAKYGERTWALRCASTSSTDDMCVVWLLRVPDMGDEVILLRAHTMFQMCRCLFNDRMGQTLVLGNKSDPRPFQGENMFKLVEMEVSLMYDTLYTKTPVIHTWYGLCALLVSVAGTSVALCLFHLSVSREVNNNNQGHRMAADVAISYVLLAGALVLETMAACRAVFSSWTSCLILCKAEYSHPPSRAWYWLHWLDRRVLSSLRKPFKPASRRLWRGTMGQYNLIHLAIRQRTHLWSRLAAKLGVQDSWDKLHFSGTFSGTHSLPMRRLKEMVQQKLLQDALENQHLPTPKQIPYWRGRYILTDKNGIKGVAKWTVLHKEFDESIAIWNVATDIFISESTTDAAAHDYNIELVEATRVLSNYMMFLLVAKRSMLPGRERRGLFRETSALLVTTWRHVIRKGLFPNEGQHCSLKELFHHDGPDCSSRISDHVQKKKKLIEELCREGWTPQQEEEVESDPRNLDNYENYFWCVPAVYLAKQLLHLDRPDTLELIFAVWVEMMLYAAEHAPRDSHARELSNGGEFLTIIWLLVQHYTHLREDILSDHILLDNGISSDLERSCRGCWGLFGYCLPGSSSSRTSQLSHGSNQTTPGAAAPPLHEDKEQISL</sequence>
<comment type="caution">
    <text evidence="4">The sequence shown here is derived from an EMBL/GenBank/DDBJ whole genome shotgun (WGS) entry which is preliminary data.</text>
</comment>
<keyword evidence="5" id="KW-1185">Reference proteome</keyword>
<proteinExistence type="predicted"/>
<feature type="domain" description="DUF4220" evidence="3">
    <location>
        <begin position="51"/>
        <end position="372"/>
    </location>
</feature>
<dbReference type="PANTHER" id="PTHR31325">
    <property type="entry name" value="OS01G0798800 PROTEIN-RELATED"/>
    <property type="match status" value="1"/>
</dbReference>
<dbReference type="InterPro" id="IPR007658">
    <property type="entry name" value="DUF594"/>
</dbReference>
<dbReference type="InterPro" id="IPR025315">
    <property type="entry name" value="DUF4220"/>
</dbReference>
<keyword evidence="2" id="KW-1133">Transmembrane helix</keyword>
<dbReference type="Pfam" id="PF13968">
    <property type="entry name" value="DUF4220"/>
    <property type="match status" value="1"/>
</dbReference>
<dbReference type="Pfam" id="PF04578">
    <property type="entry name" value="DUF594"/>
    <property type="match status" value="1"/>
</dbReference>
<feature type="transmembrane region" description="Helical" evidence="2">
    <location>
        <begin position="131"/>
        <end position="149"/>
    </location>
</feature>
<feature type="compositionally biased region" description="Polar residues" evidence="1">
    <location>
        <begin position="725"/>
        <end position="736"/>
    </location>
</feature>
<dbReference type="AlphaFoldDB" id="A0A835C032"/>
<evidence type="ECO:0000313" key="5">
    <source>
        <dbReference type="Proteomes" id="UP000636709"/>
    </source>
</evidence>
<feature type="compositionally biased region" description="Basic and acidic residues" evidence="1">
    <location>
        <begin position="743"/>
        <end position="752"/>
    </location>
</feature>
<keyword evidence="2" id="KW-0472">Membrane</keyword>